<dbReference type="PANTHER" id="PTHR42961">
    <property type="entry name" value="IRON-SULFUR PROTEIN NUBPL"/>
    <property type="match status" value="1"/>
</dbReference>
<evidence type="ECO:0000256" key="5">
    <source>
        <dbReference type="ARBA" id="ARBA00023014"/>
    </source>
</evidence>
<dbReference type="InterPro" id="IPR027417">
    <property type="entry name" value="P-loop_NTPase"/>
</dbReference>
<dbReference type="GO" id="GO:0140663">
    <property type="term" value="F:ATP-dependent FeS chaperone activity"/>
    <property type="evidence" value="ECO:0007669"/>
    <property type="project" value="InterPro"/>
</dbReference>
<dbReference type="InterPro" id="IPR044304">
    <property type="entry name" value="NUBPL-like"/>
</dbReference>
<dbReference type="CDD" id="cd02037">
    <property type="entry name" value="Mrp_NBP35"/>
    <property type="match status" value="1"/>
</dbReference>
<dbReference type="PROSITE" id="PS01215">
    <property type="entry name" value="MRP"/>
    <property type="match status" value="1"/>
</dbReference>
<dbReference type="SUPFAM" id="SSF52540">
    <property type="entry name" value="P-loop containing nucleoside triphosphate hydrolases"/>
    <property type="match status" value="1"/>
</dbReference>
<keyword evidence="2" id="KW-0547">Nucleotide-binding</keyword>
<dbReference type="GO" id="GO:0005524">
    <property type="term" value="F:ATP binding"/>
    <property type="evidence" value="ECO:0007669"/>
    <property type="project" value="UniProtKB-KW"/>
</dbReference>
<organism evidence="7 8">
    <name type="scientific">Scheffersomyces spartinae</name>
    <dbReference type="NCBI Taxonomy" id="45513"/>
    <lineage>
        <taxon>Eukaryota</taxon>
        <taxon>Fungi</taxon>
        <taxon>Dikarya</taxon>
        <taxon>Ascomycota</taxon>
        <taxon>Saccharomycotina</taxon>
        <taxon>Pichiomycetes</taxon>
        <taxon>Debaryomycetaceae</taxon>
        <taxon>Scheffersomyces</taxon>
    </lineage>
</organism>
<dbReference type="InterPro" id="IPR033756">
    <property type="entry name" value="YlxH/NBP35"/>
</dbReference>
<dbReference type="FunFam" id="3.40.50.300:FF:001278">
    <property type="entry name" value="Iron-sulfur cluster carrier protein"/>
    <property type="match status" value="1"/>
</dbReference>
<dbReference type="InterPro" id="IPR019591">
    <property type="entry name" value="Mrp/NBP35_ATP-bd"/>
</dbReference>
<dbReference type="HAMAP" id="MF_02040">
    <property type="entry name" value="Mrp_NBP35"/>
    <property type="match status" value="1"/>
</dbReference>
<protein>
    <submittedName>
        <fullName evidence="7">Uncharacterized protein</fullName>
    </submittedName>
</protein>
<dbReference type="EMBL" id="JAHMUF010000001">
    <property type="protein sequence ID" value="KAG7196108.1"/>
    <property type="molecule type" value="Genomic_DNA"/>
</dbReference>
<evidence type="ECO:0000256" key="6">
    <source>
        <dbReference type="ARBA" id="ARBA00024036"/>
    </source>
</evidence>
<keyword evidence="3" id="KW-0067">ATP-binding</keyword>
<dbReference type="GO" id="GO:0005739">
    <property type="term" value="C:mitochondrion"/>
    <property type="evidence" value="ECO:0007669"/>
    <property type="project" value="TreeGrafter"/>
</dbReference>
<accession>A0A9P7VDF5</accession>
<keyword evidence="5" id="KW-0411">Iron-sulfur</keyword>
<dbReference type="GO" id="GO:0051539">
    <property type="term" value="F:4 iron, 4 sulfur cluster binding"/>
    <property type="evidence" value="ECO:0007669"/>
    <property type="project" value="TreeGrafter"/>
</dbReference>
<sequence>MVPKTSLQSLSIRYFHSILRLRHENPLGLPRVGRDGKEPSVPRMSKGLPIKQRIPNVKRIVLVSSAKGGVGKSTVSVNLALGLSKLGKKAGVLDVDLFGPSIPKLFNLSGEPRISDNGKLLPLSNYGVETMSMGYLIAPENPVVWRGLMVMKALQQLLFEVAWSPLDYLVIDMPPGTGDTQLTISQQLKVNGAVIVSTPQDIALIDAVKGISMFNKVHIPILGLVQNMSYFVCPNCHHESHIFGSDGAKREAEKYGLQVLGSIPLNEQICLQSDKGKPIVVADPQSPLADSYIEVARKNISTGELNDIDGLDSFSLRSLLNSLHWNKPIDSSMNSLVELQTEASNGRRTITDMHPVLVETTMIASLSAPAEHSDYFTTTTMYDTSTQAHILPSPSQVTIHQTETSIVKVTETVTHYFLTTVSWTNALMTPTPSPSPTSSSPTDVNNVPVYTSIYSSASQSTIGSSSFQEDNIKVSSNIHETQSTSNLGSKIGTSFSTARKPSNVNAILNKKNSNSKLSINPQFKYHNQDYKPSIVQSYAKPKIPQIGGIWNKLKNMNHQFIGNREPSSELSLDKNIPLATETVKSVYEVALKVKPTKVQDIELANESILPSKTVTQGYLKTYPAFKMLADSMVSVQTFHIEDGDYVYDFIIEKDQPQSVPRHSSKTQFDILHVPPELQHSELKFTNGSEVSQLATGNGMNLMILNSSGDSNIEVGIGHALEYSNLQDETTQDLFAGIYKEDDFEFLKNGATGFMSSNTILVTLVAMIALWL</sequence>
<evidence type="ECO:0000256" key="4">
    <source>
        <dbReference type="ARBA" id="ARBA00023004"/>
    </source>
</evidence>
<gene>
    <name evidence="7" type="ORF">KQ657_000120</name>
</gene>
<dbReference type="Pfam" id="PF10609">
    <property type="entry name" value="ParA"/>
    <property type="match status" value="1"/>
</dbReference>
<dbReference type="Proteomes" id="UP000790833">
    <property type="component" value="Unassembled WGS sequence"/>
</dbReference>
<dbReference type="Gene3D" id="3.40.50.300">
    <property type="entry name" value="P-loop containing nucleotide triphosphate hydrolases"/>
    <property type="match status" value="1"/>
</dbReference>
<comment type="caution">
    <text evidence="7">The sequence shown here is derived from an EMBL/GenBank/DDBJ whole genome shotgun (WGS) entry which is preliminary data.</text>
</comment>
<dbReference type="GO" id="GO:0032981">
    <property type="term" value="P:mitochondrial respiratory chain complex I assembly"/>
    <property type="evidence" value="ECO:0007669"/>
    <property type="project" value="TreeGrafter"/>
</dbReference>
<dbReference type="GO" id="GO:0016226">
    <property type="term" value="P:iron-sulfur cluster assembly"/>
    <property type="evidence" value="ECO:0007669"/>
    <property type="project" value="InterPro"/>
</dbReference>
<reference evidence="7" key="1">
    <citation type="submission" date="2021-03" db="EMBL/GenBank/DDBJ databases">
        <authorList>
            <person name="Palmer J.M."/>
        </authorList>
    </citation>
    <scope>NUCLEOTIDE SEQUENCE</scope>
    <source>
        <strain evidence="7">ARV_011</strain>
    </source>
</reference>
<evidence type="ECO:0000256" key="3">
    <source>
        <dbReference type="ARBA" id="ARBA00022840"/>
    </source>
</evidence>
<evidence type="ECO:0000313" key="8">
    <source>
        <dbReference type="Proteomes" id="UP000790833"/>
    </source>
</evidence>
<dbReference type="GeneID" id="66113494"/>
<proteinExistence type="inferred from homology"/>
<keyword evidence="8" id="KW-1185">Reference proteome</keyword>
<dbReference type="RefSeq" id="XP_043051653.1">
    <property type="nucleotide sequence ID" value="XM_043190976.1"/>
</dbReference>
<evidence type="ECO:0000256" key="1">
    <source>
        <dbReference type="ARBA" id="ARBA00022723"/>
    </source>
</evidence>
<dbReference type="PANTHER" id="PTHR42961:SF2">
    <property type="entry name" value="IRON-SULFUR PROTEIN NUBPL"/>
    <property type="match status" value="1"/>
</dbReference>
<comment type="similarity">
    <text evidence="6">Belongs to the Mrp/NBP35 ATP-binding proteins family.</text>
</comment>
<keyword evidence="1" id="KW-0479">Metal-binding</keyword>
<evidence type="ECO:0000256" key="2">
    <source>
        <dbReference type="ARBA" id="ARBA00022741"/>
    </source>
</evidence>
<keyword evidence="4" id="KW-0408">Iron</keyword>
<dbReference type="OrthoDB" id="1741334at2759"/>
<name>A0A9P7VDF5_9ASCO</name>
<dbReference type="GO" id="GO:0046872">
    <property type="term" value="F:metal ion binding"/>
    <property type="evidence" value="ECO:0007669"/>
    <property type="project" value="UniProtKB-KW"/>
</dbReference>
<dbReference type="AlphaFoldDB" id="A0A9P7VDF5"/>
<dbReference type="InterPro" id="IPR000808">
    <property type="entry name" value="Mrp-like_CS"/>
</dbReference>
<evidence type="ECO:0000313" key="7">
    <source>
        <dbReference type="EMBL" id="KAG7196108.1"/>
    </source>
</evidence>